<reference evidence="2" key="1">
    <citation type="submission" date="2016-10" db="EMBL/GenBank/DDBJ databases">
        <authorList>
            <person name="Varghese N."/>
            <person name="Submissions S."/>
        </authorList>
    </citation>
    <scope>NUCLEOTIDE SEQUENCE [LARGE SCALE GENOMIC DNA]</scope>
    <source>
        <strain evidence="2">S6-262</strain>
    </source>
</reference>
<name>A0A1H8JWP9_9SPHN</name>
<dbReference type="PANTHER" id="PTHR31367">
    <property type="entry name" value="CYTOSOLIC 5'-NUCLEOTIDASE 1 FAMILY MEMBER"/>
    <property type="match status" value="1"/>
</dbReference>
<dbReference type="GO" id="GO:0000287">
    <property type="term" value="F:magnesium ion binding"/>
    <property type="evidence" value="ECO:0007669"/>
    <property type="project" value="InterPro"/>
</dbReference>
<accession>A0A1H8JWP9</accession>
<dbReference type="STRING" id="1166340.SAMN05192583_3702"/>
<dbReference type="Pfam" id="PF06189">
    <property type="entry name" value="5-nucleotidase"/>
    <property type="match status" value="1"/>
</dbReference>
<proteinExistence type="predicted"/>
<dbReference type="EMBL" id="FOCF01000017">
    <property type="protein sequence ID" value="SEN85011.1"/>
    <property type="molecule type" value="Genomic_DNA"/>
</dbReference>
<evidence type="ECO:0000313" key="2">
    <source>
        <dbReference type="Proteomes" id="UP000199206"/>
    </source>
</evidence>
<dbReference type="GO" id="GO:0000166">
    <property type="term" value="F:nucleotide binding"/>
    <property type="evidence" value="ECO:0007669"/>
    <property type="project" value="InterPro"/>
</dbReference>
<dbReference type="Proteomes" id="UP000199206">
    <property type="component" value="Unassembled WGS sequence"/>
</dbReference>
<dbReference type="GO" id="GO:0009117">
    <property type="term" value="P:nucleotide metabolic process"/>
    <property type="evidence" value="ECO:0007669"/>
    <property type="project" value="InterPro"/>
</dbReference>
<dbReference type="InterPro" id="IPR010394">
    <property type="entry name" value="5-nucleotidase"/>
</dbReference>
<dbReference type="GO" id="GO:0008253">
    <property type="term" value="F:5'-nucleotidase activity"/>
    <property type="evidence" value="ECO:0007669"/>
    <property type="project" value="InterPro"/>
</dbReference>
<gene>
    <name evidence="1" type="ORF">SAMN05192583_3702</name>
</gene>
<dbReference type="AlphaFoldDB" id="A0A1H8JWP9"/>
<dbReference type="GO" id="GO:0005737">
    <property type="term" value="C:cytoplasm"/>
    <property type="evidence" value="ECO:0007669"/>
    <property type="project" value="InterPro"/>
</dbReference>
<sequence>MAGPVDQTTVSAASPPHGHMAVNESCPYVSTLRENPLRIGISTRALFDLEEEHRVFKTEGVKAYASMQLAREDTVLGKGTGFEVVERLLALNQPGKVPFVEVILLSQNSPDLSLRAFKSIDRYKLGIKTGSFTSGRSLAPFVPAWGIDLFLSNEDADVKGAVEGGAAAARLGNVPKDRNETLAGEVRVAFDGDAVVFGPESDAVYKEQGLDAFLAHEVANADNPMARGPFGNFLHKLSALRQVYLTDADVSKVRIALVTARNAPAHERVVRTLRAWGTPADEAHFVGSRSKAPILRALGAHIFFDDQEKHVLGAATVVPAGHVPGPHDPAMPVIPAN</sequence>
<protein>
    <submittedName>
        <fullName evidence="1">5'-nucleotidase</fullName>
    </submittedName>
</protein>
<dbReference type="PANTHER" id="PTHR31367:SF5">
    <property type="entry name" value="CYTOSOLIC 5'-NUCLEOTIDASE 1A"/>
    <property type="match status" value="1"/>
</dbReference>
<keyword evidence="2" id="KW-1185">Reference proteome</keyword>
<organism evidence="1 2">
    <name type="scientific">Sphingomonas gellani</name>
    <dbReference type="NCBI Taxonomy" id="1166340"/>
    <lineage>
        <taxon>Bacteria</taxon>
        <taxon>Pseudomonadati</taxon>
        <taxon>Pseudomonadota</taxon>
        <taxon>Alphaproteobacteria</taxon>
        <taxon>Sphingomonadales</taxon>
        <taxon>Sphingomonadaceae</taxon>
        <taxon>Sphingomonas</taxon>
    </lineage>
</organism>
<evidence type="ECO:0000313" key="1">
    <source>
        <dbReference type="EMBL" id="SEN85011.1"/>
    </source>
</evidence>